<sequence>MHFMIKVEGGRSADARGIRASDKPPSAGIIPLGHAAATGKQTGGHGQKRKTGYSEKRRA</sequence>
<dbReference type="AlphaFoldDB" id="A0A150MES5"/>
<evidence type="ECO:0000313" key="2">
    <source>
        <dbReference type="EMBL" id="KYD22898.1"/>
    </source>
</evidence>
<comment type="caution">
    <text evidence="2">The sequence shown here is derived from an EMBL/GenBank/DDBJ whole genome shotgun (WGS) entry which is preliminary data.</text>
</comment>
<dbReference type="STRING" id="301148.B4135_1019"/>
<name>A0A150MES5_9BACI</name>
<feature type="compositionally biased region" description="Basic and acidic residues" evidence="1">
    <location>
        <begin position="8"/>
        <end position="22"/>
    </location>
</feature>
<gene>
    <name evidence="2" type="ORF">B4135_1019</name>
</gene>
<feature type="region of interest" description="Disordered" evidence="1">
    <location>
        <begin position="1"/>
        <end position="59"/>
    </location>
</feature>
<accession>A0A150MES5</accession>
<dbReference type="EMBL" id="LQYT01000005">
    <property type="protein sequence ID" value="KYD22898.1"/>
    <property type="molecule type" value="Genomic_DNA"/>
</dbReference>
<organism evidence="2 3">
    <name type="scientific">Caldibacillus debilis</name>
    <dbReference type="NCBI Taxonomy" id="301148"/>
    <lineage>
        <taxon>Bacteria</taxon>
        <taxon>Bacillati</taxon>
        <taxon>Bacillota</taxon>
        <taxon>Bacilli</taxon>
        <taxon>Bacillales</taxon>
        <taxon>Bacillaceae</taxon>
        <taxon>Caldibacillus</taxon>
    </lineage>
</organism>
<protein>
    <submittedName>
        <fullName evidence="2">Uncharacterized protein</fullName>
    </submittedName>
</protein>
<evidence type="ECO:0000313" key="3">
    <source>
        <dbReference type="Proteomes" id="UP000075683"/>
    </source>
</evidence>
<evidence type="ECO:0000256" key="1">
    <source>
        <dbReference type="SAM" id="MobiDB-lite"/>
    </source>
</evidence>
<reference evidence="2 3" key="1">
    <citation type="submission" date="2016-01" db="EMBL/GenBank/DDBJ databases">
        <title>Draft Genome Sequences of Seven Thermophilic Sporeformers Isolated from Foods.</title>
        <authorList>
            <person name="Berendsen E.M."/>
            <person name="Wells-Bennik M.H."/>
            <person name="Krawcyk A.O."/>
            <person name="De Jong A."/>
            <person name="Holsappel S."/>
            <person name="Eijlander R.T."/>
            <person name="Kuipers O.P."/>
        </authorList>
    </citation>
    <scope>NUCLEOTIDE SEQUENCE [LARGE SCALE GENOMIC DNA]</scope>
    <source>
        <strain evidence="2 3">B4135</strain>
    </source>
</reference>
<dbReference type="Proteomes" id="UP000075683">
    <property type="component" value="Unassembled WGS sequence"/>
</dbReference>
<proteinExistence type="predicted"/>